<reference evidence="1 2" key="1">
    <citation type="submission" date="2020-12" db="EMBL/GenBank/DDBJ databases">
        <title>Geomonas sp. Red421, isolated from paddy soil.</title>
        <authorList>
            <person name="Xu Z."/>
            <person name="Zhang Z."/>
            <person name="Masuda Y."/>
            <person name="Itoh H."/>
            <person name="Senoo K."/>
        </authorList>
    </citation>
    <scope>NUCLEOTIDE SEQUENCE [LARGE SCALE GENOMIC DNA]</scope>
    <source>
        <strain evidence="1 2">Red421</strain>
    </source>
</reference>
<dbReference type="Proteomes" id="UP000614714">
    <property type="component" value="Unassembled WGS sequence"/>
</dbReference>
<dbReference type="RefSeq" id="WP_199388692.1">
    <property type="nucleotide sequence ID" value="NZ_JAEMHL010000003.1"/>
</dbReference>
<protein>
    <submittedName>
        <fullName evidence="1">Uncharacterized protein</fullName>
    </submittedName>
</protein>
<comment type="caution">
    <text evidence="1">The sequence shown here is derived from an EMBL/GenBank/DDBJ whole genome shotgun (WGS) entry which is preliminary data.</text>
</comment>
<evidence type="ECO:0000313" key="1">
    <source>
        <dbReference type="EMBL" id="MBJ6750172.1"/>
    </source>
</evidence>
<proteinExistence type="predicted"/>
<gene>
    <name evidence="1" type="ORF">JFN91_08100</name>
</gene>
<evidence type="ECO:0000313" key="2">
    <source>
        <dbReference type="Proteomes" id="UP000614714"/>
    </source>
</evidence>
<dbReference type="EMBL" id="JAEMHL010000003">
    <property type="protein sequence ID" value="MBJ6750172.1"/>
    <property type="molecule type" value="Genomic_DNA"/>
</dbReference>
<organism evidence="1 2">
    <name type="scientific">Geomonas anaerohicana</name>
    <dbReference type="NCBI Taxonomy" id="2798583"/>
    <lineage>
        <taxon>Bacteria</taxon>
        <taxon>Pseudomonadati</taxon>
        <taxon>Thermodesulfobacteriota</taxon>
        <taxon>Desulfuromonadia</taxon>
        <taxon>Geobacterales</taxon>
        <taxon>Geobacteraceae</taxon>
        <taxon>Geomonas</taxon>
    </lineage>
</organism>
<keyword evidence="2" id="KW-1185">Reference proteome</keyword>
<name>A0ABS0YD03_9BACT</name>
<accession>A0ABS0YD03</accession>
<sequence>MRVTILASDLKYRYPKVTETRFDAKFSGPGDSAPFNRDDLYDILPLLAAVMNELKRDDAFTLHFLEDLMNRDMPRFIFSRGEVFDFLTGCGREMLSYR</sequence>